<organism evidence="3 4">
    <name type="scientific">Chrysochloris asiatica</name>
    <name type="common">Cape golden mole</name>
    <dbReference type="NCBI Taxonomy" id="185453"/>
    <lineage>
        <taxon>Eukaryota</taxon>
        <taxon>Metazoa</taxon>
        <taxon>Chordata</taxon>
        <taxon>Craniata</taxon>
        <taxon>Vertebrata</taxon>
        <taxon>Euteleostomi</taxon>
        <taxon>Mammalia</taxon>
        <taxon>Eutheria</taxon>
        <taxon>Afrotheria</taxon>
        <taxon>Chrysochloridae</taxon>
        <taxon>Chrysochlorinae</taxon>
        <taxon>Chrysochloris</taxon>
    </lineage>
</organism>
<keyword evidence="2" id="KW-0732">Signal</keyword>
<evidence type="ECO:0000256" key="2">
    <source>
        <dbReference type="SAM" id="SignalP"/>
    </source>
</evidence>
<evidence type="ECO:0000313" key="3">
    <source>
        <dbReference type="Proteomes" id="UP000504623"/>
    </source>
</evidence>
<dbReference type="CTD" id="122651"/>
<dbReference type="InterPro" id="IPR036816">
    <property type="entry name" value="RNaseA-like_dom_sf"/>
</dbReference>
<name>A0A9B0TBQ8_CHRAS</name>
<dbReference type="GeneID" id="102833471"/>
<dbReference type="GO" id="GO:0003676">
    <property type="term" value="F:nucleic acid binding"/>
    <property type="evidence" value="ECO:0007669"/>
    <property type="project" value="InterPro"/>
</dbReference>
<dbReference type="OrthoDB" id="9619113at2759"/>
<accession>A0A9B0TBQ8</accession>
<dbReference type="PANTHER" id="PTHR11437">
    <property type="entry name" value="RIBONUCLEASE"/>
    <property type="match status" value="1"/>
</dbReference>
<dbReference type="RefSeq" id="XP_006835613.1">
    <property type="nucleotide sequence ID" value="XM_006835550.1"/>
</dbReference>
<dbReference type="SUPFAM" id="SSF54076">
    <property type="entry name" value="RNase A-like"/>
    <property type="match status" value="1"/>
</dbReference>
<evidence type="ECO:0000256" key="1">
    <source>
        <dbReference type="ARBA" id="ARBA00005600"/>
    </source>
</evidence>
<protein>
    <submittedName>
        <fullName evidence="4">Probable ribonuclease 11</fullName>
    </submittedName>
</protein>
<dbReference type="Gene3D" id="3.10.130.10">
    <property type="entry name" value="Ribonuclease A-like domain"/>
    <property type="match status" value="1"/>
</dbReference>
<keyword evidence="3" id="KW-1185">Reference proteome</keyword>
<feature type="chain" id="PRO_5038613927" evidence="2">
    <location>
        <begin position="17"/>
        <end position="217"/>
    </location>
</feature>
<reference evidence="4" key="1">
    <citation type="submission" date="2025-08" db="UniProtKB">
        <authorList>
            <consortium name="RefSeq"/>
        </authorList>
    </citation>
    <scope>IDENTIFICATION</scope>
    <source>
        <tissue evidence="4">Spleen</tissue>
    </source>
</reference>
<proteinExistence type="inferred from homology"/>
<comment type="similarity">
    <text evidence="1">Belongs to the pancreatic ribonuclease family.</text>
</comment>
<dbReference type="InterPro" id="IPR001427">
    <property type="entry name" value="RNaseA"/>
</dbReference>
<feature type="signal peptide" evidence="2">
    <location>
        <begin position="1"/>
        <end position="16"/>
    </location>
</feature>
<sequence length="217" mass="24732">METLSLLLLNLGLVLAEASGNTMKIIKEEFLEEEMEYDIAKSGQEKQTIEGLTNWTLLDKNTNLSMSKDVMFSSLMTFRSLQYSFPKGNSPGGDRECCNAMVFWRTVSEANGSYKLRNNFIHDSTEMMHGIPKFPSCRYELNLDMVRGNVVEPSCYESPKLKTVIRQLPTEKQFPRCQYNSVTAFKKLFTVLTGHSLMSWLVSLDCNSYRTLRLGSS</sequence>
<evidence type="ECO:0000313" key="4">
    <source>
        <dbReference type="RefSeq" id="XP_006835613.1"/>
    </source>
</evidence>
<gene>
    <name evidence="4" type="primary">RNASE11</name>
</gene>
<dbReference type="Proteomes" id="UP000504623">
    <property type="component" value="Unplaced"/>
</dbReference>
<dbReference type="GO" id="GO:0050830">
    <property type="term" value="P:defense response to Gram-positive bacterium"/>
    <property type="evidence" value="ECO:0007669"/>
    <property type="project" value="TreeGrafter"/>
</dbReference>
<dbReference type="AlphaFoldDB" id="A0A9B0TBQ8"/>
<dbReference type="PANTHER" id="PTHR11437:SF22">
    <property type="entry name" value="RIBONUCLEASE 11-RELATED"/>
    <property type="match status" value="1"/>
</dbReference>